<organism evidence="2 3">
    <name type="scientific">Crystallibacter crystallopoietes</name>
    <dbReference type="NCBI Taxonomy" id="37928"/>
    <lineage>
        <taxon>Bacteria</taxon>
        <taxon>Bacillati</taxon>
        <taxon>Actinomycetota</taxon>
        <taxon>Actinomycetes</taxon>
        <taxon>Micrococcales</taxon>
        <taxon>Micrococcaceae</taxon>
        <taxon>Crystallibacter</taxon>
    </lineage>
</organism>
<evidence type="ECO:0000256" key="1">
    <source>
        <dbReference type="SAM" id="MobiDB-lite"/>
    </source>
</evidence>
<dbReference type="EMBL" id="FNKH01000002">
    <property type="protein sequence ID" value="SDQ37661.1"/>
    <property type="molecule type" value="Genomic_DNA"/>
</dbReference>
<evidence type="ECO:0000313" key="3">
    <source>
        <dbReference type="Proteomes" id="UP000181917"/>
    </source>
</evidence>
<accession>A0A1H1ADL4</accession>
<dbReference type="Proteomes" id="UP000181917">
    <property type="component" value="Unassembled WGS sequence"/>
</dbReference>
<sequence>MTSEESEKSDQSEDSKLHPHEPQPAAETGSGQEEPLEKAAGPDSENVDGSAEADNAKEGGYGY</sequence>
<dbReference type="OrthoDB" id="9920733at2"/>
<feature type="compositionally biased region" description="Basic and acidic residues" evidence="1">
    <location>
        <begin position="1"/>
        <end position="21"/>
    </location>
</feature>
<proteinExistence type="predicted"/>
<dbReference type="RefSeq" id="WP_074699385.1">
    <property type="nucleotide sequence ID" value="NZ_CP018863.1"/>
</dbReference>
<dbReference type="AlphaFoldDB" id="A0A1H1ADL4"/>
<protein>
    <submittedName>
        <fullName evidence="2">Uncharacterized protein</fullName>
    </submittedName>
</protein>
<dbReference type="KEGG" id="acry:AC20117_12955"/>
<gene>
    <name evidence="2" type="ORF">SAMN04489742_0873</name>
</gene>
<reference evidence="2 3" key="1">
    <citation type="submission" date="2016-10" db="EMBL/GenBank/DDBJ databases">
        <authorList>
            <person name="de Groot N.N."/>
        </authorList>
    </citation>
    <scope>NUCLEOTIDE SEQUENCE [LARGE SCALE GENOMIC DNA]</scope>
    <source>
        <strain evidence="2 3">DSM 20117</strain>
    </source>
</reference>
<keyword evidence="3" id="KW-1185">Reference proteome</keyword>
<name>A0A1H1ADL4_9MICC</name>
<evidence type="ECO:0000313" key="2">
    <source>
        <dbReference type="EMBL" id="SDQ37661.1"/>
    </source>
</evidence>
<feature type="region of interest" description="Disordered" evidence="1">
    <location>
        <begin position="1"/>
        <end position="63"/>
    </location>
</feature>
<dbReference type="STRING" id="37928.SAMN04489742_0873"/>